<reference evidence="2 3" key="1">
    <citation type="submission" date="2019-08" db="EMBL/GenBank/DDBJ databases">
        <authorList>
            <person name="Dong K."/>
        </authorList>
    </citation>
    <scope>NUCLEOTIDE SEQUENCE [LARGE SCALE GENOMIC DNA]</scope>
    <source>
        <strain evidence="2 3">K-1</strain>
    </source>
</reference>
<accession>A0A5C8HZ69</accession>
<dbReference type="AlphaFoldDB" id="A0A5C8HZ69"/>
<keyword evidence="1" id="KW-0812">Transmembrane</keyword>
<dbReference type="EMBL" id="VRSX01000004">
    <property type="protein sequence ID" value="TXK10660.1"/>
    <property type="molecule type" value="Genomic_DNA"/>
</dbReference>
<keyword evidence="1" id="KW-0472">Membrane</keyword>
<evidence type="ECO:0000313" key="2">
    <source>
        <dbReference type="EMBL" id="TXK10660.1"/>
    </source>
</evidence>
<protein>
    <submittedName>
        <fullName evidence="2">Uncharacterized protein</fullName>
    </submittedName>
</protein>
<keyword evidence="1" id="KW-1133">Transmembrane helix</keyword>
<dbReference type="Proteomes" id="UP000321949">
    <property type="component" value="Unassembled WGS sequence"/>
</dbReference>
<proteinExistence type="predicted"/>
<evidence type="ECO:0000313" key="3">
    <source>
        <dbReference type="Proteomes" id="UP000321949"/>
    </source>
</evidence>
<feature type="transmembrane region" description="Helical" evidence="1">
    <location>
        <begin position="106"/>
        <end position="134"/>
    </location>
</feature>
<sequence length="193" mass="19454">MERGRHAARRARAVRGCAAAAVAVVLAATAHTLSGGGAPPWWLLVAVTLLASPLAVALVGRAPALWRTSAVVAVSQALLHTAFAAVGTDAPAAGVRHVHGGALLGIGSAGVVLDPGMIAGHALAALITTVLLVWGERMLRGIGRGLRRLLRLLPAHAPGSPSAPPRAVPVALPTLPRVHLASLSRRGPPAVFG</sequence>
<keyword evidence="3" id="KW-1185">Reference proteome</keyword>
<feature type="transmembrane region" description="Helical" evidence="1">
    <location>
        <begin position="40"/>
        <end position="59"/>
    </location>
</feature>
<dbReference type="OrthoDB" id="5084079at2"/>
<name>A0A5C8HZ69_9MICO</name>
<dbReference type="RefSeq" id="WP_147050568.1">
    <property type="nucleotide sequence ID" value="NZ_BKAH01000007.1"/>
</dbReference>
<comment type="caution">
    <text evidence="2">The sequence shown here is derived from an EMBL/GenBank/DDBJ whole genome shotgun (WGS) entry which is preliminary data.</text>
</comment>
<feature type="transmembrane region" description="Helical" evidence="1">
    <location>
        <begin position="66"/>
        <end position="86"/>
    </location>
</feature>
<evidence type="ECO:0000256" key="1">
    <source>
        <dbReference type="SAM" id="Phobius"/>
    </source>
</evidence>
<organism evidence="2 3">
    <name type="scientific">Microbacterium saccharophilum</name>
    <dbReference type="NCBI Taxonomy" id="1213358"/>
    <lineage>
        <taxon>Bacteria</taxon>
        <taxon>Bacillati</taxon>
        <taxon>Actinomycetota</taxon>
        <taxon>Actinomycetes</taxon>
        <taxon>Micrococcales</taxon>
        <taxon>Microbacteriaceae</taxon>
        <taxon>Microbacterium</taxon>
    </lineage>
</organism>
<gene>
    <name evidence="2" type="ORF">FVP74_10005</name>
</gene>